<evidence type="ECO:0000313" key="2">
    <source>
        <dbReference type="EMBL" id="KKN32771.1"/>
    </source>
</evidence>
<accession>A0A0F9S6Y3</accession>
<protein>
    <submittedName>
        <fullName evidence="2">Uncharacterized protein</fullName>
    </submittedName>
</protein>
<name>A0A0F9S6Y3_9ZZZZ</name>
<sequence>MSRTDDRIVDQVGVYVPDPPDEQHKFQGGQYMGKEEVCSECIGVENAPQHTLDTVAETEDHRWSGWPGAWCLDCGTDDARESCLADVHRSPEHRKATTGDDRQYLGDHICQNDPCPEPGSRNHDPYSQRD</sequence>
<evidence type="ECO:0000256" key="1">
    <source>
        <dbReference type="SAM" id="MobiDB-lite"/>
    </source>
</evidence>
<feature type="region of interest" description="Disordered" evidence="1">
    <location>
        <begin position="88"/>
        <end position="130"/>
    </location>
</feature>
<feature type="compositionally biased region" description="Basic and acidic residues" evidence="1">
    <location>
        <begin position="120"/>
        <end position="130"/>
    </location>
</feature>
<organism evidence="2">
    <name type="scientific">marine sediment metagenome</name>
    <dbReference type="NCBI Taxonomy" id="412755"/>
    <lineage>
        <taxon>unclassified sequences</taxon>
        <taxon>metagenomes</taxon>
        <taxon>ecological metagenomes</taxon>
    </lineage>
</organism>
<comment type="caution">
    <text evidence="2">The sequence shown here is derived from an EMBL/GenBank/DDBJ whole genome shotgun (WGS) entry which is preliminary data.</text>
</comment>
<feature type="compositionally biased region" description="Basic and acidic residues" evidence="1">
    <location>
        <begin position="88"/>
        <end position="105"/>
    </location>
</feature>
<gene>
    <name evidence="2" type="ORF">LCGC14_0810400</name>
</gene>
<dbReference type="EMBL" id="LAZR01002229">
    <property type="protein sequence ID" value="KKN32771.1"/>
    <property type="molecule type" value="Genomic_DNA"/>
</dbReference>
<reference evidence="2" key="1">
    <citation type="journal article" date="2015" name="Nature">
        <title>Complex archaea that bridge the gap between prokaryotes and eukaryotes.</title>
        <authorList>
            <person name="Spang A."/>
            <person name="Saw J.H."/>
            <person name="Jorgensen S.L."/>
            <person name="Zaremba-Niedzwiedzka K."/>
            <person name="Martijn J."/>
            <person name="Lind A.E."/>
            <person name="van Eijk R."/>
            <person name="Schleper C."/>
            <person name="Guy L."/>
            <person name="Ettema T.J."/>
        </authorList>
    </citation>
    <scope>NUCLEOTIDE SEQUENCE</scope>
</reference>
<proteinExistence type="predicted"/>
<dbReference type="AlphaFoldDB" id="A0A0F9S6Y3"/>